<accession>A0ABM6TJU4</accession>
<dbReference type="Pfam" id="PF09476">
    <property type="entry name" value="Pilus_CpaD"/>
    <property type="match status" value="1"/>
</dbReference>
<gene>
    <name evidence="3" type="ORF">B7G68_17625</name>
</gene>
<reference evidence="3 4" key="1">
    <citation type="journal article" date="2015" name="Biotechnol. Bioeng.">
        <title>Genome sequence and phenotypic characterization of Caulobacter segnis.</title>
        <authorList>
            <person name="Patel S."/>
            <person name="Fletcher B."/>
            <person name="Scott D.C."/>
            <person name="Ely B."/>
        </authorList>
    </citation>
    <scope>NUCLEOTIDE SEQUENCE [LARGE SCALE GENOMIC DNA]</scope>
    <source>
        <strain evidence="3 4">TK0059</strain>
    </source>
</reference>
<feature type="signal peptide" evidence="2">
    <location>
        <begin position="1"/>
        <end position="27"/>
    </location>
</feature>
<dbReference type="InterPro" id="IPR013361">
    <property type="entry name" value="Pilus_CpaD"/>
</dbReference>
<protein>
    <submittedName>
        <fullName evidence="3">Pilus assembly protein CpaD</fullName>
    </submittedName>
</protein>
<dbReference type="NCBIfam" id="TIGR02522">
    <property type="entry name" value="pilus_cpaD"/>
    <property type="match status" value="1"/>
</dbReference>
<feature type="region of interest" description="Disordered" evidence="1">
    <location>
        <begin position="187"/>
        <end position="229"/>
    </location>
</feature>
<evidence type="ECO:0000313" key="3">
    <source>
        <dbReference type="EMBL" id="AVQ03504.1"/>
    </source>
</evidence>
<dbReference type="InterPro" id="IPR019027">
    <property type="entry name" value="Pilus_biogenesis_CpaD-related"/>
</dbReference>
<evidence type="ECO:0000256" key="1">
    <source>
        <dbReference type="SAM" id="MobiDB-lite"/>
    </source>
</evidence>
<dbReference type="PROSITE" id="PS51257">
    <property type="entry name" value="PROKAR_LIPOPROTEIN"/>
    <property type="match status" value="1"/>
</dbReference>
<feature type="chain" id="PRO_5046966295" evidence="2">
    <location>
        <begin position="28"/>
        <end position="229"/>
    </location>
</feature>
<name>A0ABM6TJU4_9CAUL</name>
<evidence type="ECO:0000256" key="2">
    <source>
        <dbReference type="SAM" id="SignalP"/>
    </source>
</evidence>
<sequence length="229" mass="24261">MTRNTPVKTVLKTGLWLAAVASLCACASTPAPAPAPQAATETQVWAERVKVTPAPDEILLMVHATGLSDNQRVALQALVGRWLQAEGRELVVTAPSGAGAMAVQVRERLIFLGAPAAHVRIVGADPSLPPEPVLRVGFVRYEAEVPKCGQAWESLTATRDNKAYENFGCAVAANMAAQVANPEDLVRPRDMTPADAGRRDTVMGKYRRGEITSSARDDQASGAISKAIP</sequence>
<dbReference type="RefSeq" id="WP_013080519.1">
    <property type="nucleotide sequence ID" value="NZ_CP027850.1"/>
</dbReference>
<keyword evidence="2" id="KW-0732">Signal</keyword>
<feature type="compositionally biased region" description="Basic and acidic residues" evidence="1">
    <location>
        <begin position="187"/>
        <end position="219"/>
    </location>
</feature>
<proteinExistence type="predicted"/>
<organism evidence="3 4">
    <name type="scientific">Caulobacter segnis</name>
    <dbReference type="NCBI Taxonomy" id="88688"/>
    <lineage>
        <taxon>Bacteria</taxon>
        <taxon>Pseudomonadati</taxon>
        <taxon>Pseudomonadota</taxon>
        <taxon>Alphaproteobacteria</taxon>
        <taxon>Caulobacterales</taxon>
        <taxon>Caulobacteraceae</taxon>
        <taxon>Caulobacter</taxon>
    </lineage>
</organism>
<evidence type="ECO:0000313" key="4">
    <source>
        <dbReference type="Proteomes" id="UP000240527"/>
    </source>
</evidence>
<dbReference type="EMBL" id="CP027850">
    <property type="protein sequence ID" value="AVQ03504.1"/>
    <property type="molecule type" value="Genomic_DNA"/>
</dbReference>
<dbReference type="Proteomes" id="UP000240527">
    <property type="component" value="Chromosome"/>
</dbReference>
<keyword evidence="4" id="KW-1185">Reference proteome</keyword>